<keyword evidence="3" id="KW-0472">Membrane</keyword>
<feature type="transmembrane region" description="Helical" evidence="3">
    <location>
        <begin position="272"/>
        <end position="291"/>
    </location>
</feature>
<dbReference type="Proteomes" id="UP001059617">
    <property type="component" value="Chromosome"/>
</dbReference>
<evidence type="ECO:0000313" key="6">
    <source>
        <dbReference type="Proteomes" id="UP001059617"/>
    </source>
</evidence>
<organism evidence="5 6">
    <name type="scientific">Dactylosporangium fulvum</name>
    <dbReference type="NCBI Taxonomy" id="53359"/>
    <lineage>
        <taxon>Bacteria</taxon>
        <taxon>Bacillati</taxon>
        <taxon>Actinomycetota</taxon>
        <taxon>Actinomycetes</taxon>
        <taxon>Micromonosporales</taxon>
        <taxon>Micromonosporaceae</taxon>
        <taxon>Dactylosporangium</taxon>
    </lineage>
</organism>
<feature type="transmembrane region" description="Helical" evidence="3">
    <location>
        <begin position="97"/>
        <end position="116"/>
    </location>
</feature>
<dbReference type="InterPro" id="IPR000620">
    <property type="entry name" value="EamA_dom"/>
</dbReference>
<dbReference type="EMBL" id="CP073720">
    <property type="protein sequence ID" value="UWP83543.1"/>
    <property type="molecule type" value="Genomic_DNA"/>
</dbReference>
<dbReference type="Pfam" id="PF00892">
    <property type="entry name" value="EamA"/>
    <property type="match status" value="2"/>
</dbReference>
<gene>
    <name evidence="5" type="ORF">Dfulv_04465</name>
</gene>
<evidence type="ECO:0000259" key="4">
    <source>
        <dbReference type="Pfam" id="PF00892"/>
    </source>
</evidence>
<protein>
    <submittedName>
        <fullName evidence="5">DMT family transporter</fullName>
    </submittedName>
</protein>
<reference evidence="5" key="2">
    <citation type="submission" date="2022-09" db="EMBL/GenBank/DDBJ databases">
        <title>Biosynthetic gene clusters of Dactylosporangioum fulvum.</title>
        <authorList>
            <person name="Caradec T."/>
        </authorList>
    </citation>
    <scope>NUCLEOTIDE SEQUENCE</scope>
    <source>
        <strain evidence="5">NRRL B-16292</strain>
    </source>
</reference>
<feature type="transmembrane region" description="Helical" evidence="3">
    <location>
        <begin position="185"/>
        <end position="206"/>
    </location>
</feature>
<evidence type="ECO:0000256" key="3">
    <source>
        <dbReference type="SAM" id="Phobius"/>
    </source>
</evidence>
<dbReference type="PANTHER" id="PTHR22911">
    <property type="entry name" value="ACYL-MALONYL CONDENSING ENZYME-RELATED"/>
    <property type="match status" value="1"/>
</dbReference>
<evidence type="ECO:0000256" key="2">
    <source>
        <dbReference type="SAM" id="MobiDB-lite"/>
    </source>
</evidence>
<feature type="transmembrane region" description="Helical" evidence="3">
    <location>
        <begin position="246"/>
        <end position="266"/>
    </location>
</feature>
<evidence type="ECO:0000313" key="5">
    <source>
        <dbReference type="EMBL" id="UWP83543.1"/>
    </source>
</evidence>
<keyword evidence="3" id="KW-1133">Transmembrane helix</keyword>
<sequence>MRQVGLPTIVALVVSIVAISSSAPLIAFAAAPSLAIAFWRNAIAVAGLAPVALTRRRLEVRDLLRPGAGRRTLGISALSGLCLAVHFGTWVPSAKLTSVAMSVALVSTTPVWTALISAVRGIHVPRSTWAGIGLAVAGVALATGVDPDLSGRALLGDGLALTGGIAAAGYTIFGERARASIATTTYTSICYSICAVLLLATCLVTRADLVGYDPRTWLAIAGMTLGPQLLGHTLVNYALRRVSATAVAVLFLLEVPGALIIAWLLLDQLPAARTLPGIGILLAGVAVVVLGTRWRKPGEPPGPSAPGQPTNGGTVISPEAIGTT</sequence>
<dbReference type="InterPro" id="IPR037185">
    <property type="entry name" value="EmrE-like"/>
</dbReference>
<comment type="similarity">
    <text evidence="1">Belongs to the EamA transporter family.</text>
</comment>
<dbReference type="SUPFAM" id="SSF103481">
    <property type="entry name" value="Multidrug resistance efflux transporter EmrE"/>
    <property type="match status" value="2"/>
</dbReference>
<dbReference type="RefSeq" id="WP_259861336.1">
    <property type="nucleotide sequence ID" value="NZ_BAAAST010000040.1"/>
</dbReference>
<feature type="transmembrane region" description="Helical" evidence="3">
    <location>
        <begin position="128"/>
        <end position="145"/>
    </location>
</feature>
<feature type="domain" description="EamA" evidence="4">
    <location>
        <begin position="11"/>
        <end position="142"/>
    </location>
</feature>
<keyword evidence="3" id="KW-0812">Transmembrane</keyword>
<feature type="region of interest" description="Disordered" evidence="2">
    <location>
        <begin position="297"/>
        <end position="324"/>
    </location>
</feature>
<evidence type="ECO:0000256" key="1">
    <source>
        <dbReference type="ARBA" id="ARBA00007362"/>
    </source>
</evidence>
<dbReference type="PANTHER" id="PTHR22911:SF76">
    <property type="entry name" value="EAMA DOMAIN-CONTAINING PROTEIN"/>
    <property type="match status" value="1"/>
</dbReference>
<proteinExistence type="inferred from homology"/>
<feature type="transmembrane region" description="Helical" evidence="3">
    <location>
        <begin position="73"/>
        <end position="91"/>
    </location>
</feature>
<feature type="transmembrane region" description="Helical" evidence="3">
    <location>
        <begin position="151"/>
        <end position="173"/>
    </location>
</feature>
<keyword evidence="6" id="KW-1185">Reference proteome</keyword>
<feature type="transmembrane region" description="Helical" evidence="3">
    <location>
        <begin position="32"/>
        <end position="53"/>
    </location>
</feature>
<feature type="domain" description="EamA" evidence="4">
    <location>
        <begin position="155"/>
        <end position="289"/>
    </location>
</feature>
<feature type="transmembrane region" description="Helical" evidence="3">
    <location>
        <begin position="218"/>
        <end position="239"/>
    </location>
</feature>
<name>A0ABY5W0G0_9ACTN</name>
<accession>A0ABY5W0G0</accession>
<reference evidence="5" key="1">
    <citation type="submission" date="2021-04" db="EMBL/GenBank/DDBJ databases">
        <authorList>
            <person name="Hartkoorn R.C."/>
            <person name="Beaudoing E."/>
            <person name="Hot D."/>
        </authorList>
    </citation>
    <scope>NUCLEOTIDE SEQUENCE</scope>
    <source>
        <strain evidence="5">NRRL B-16292</strain>
    </source>
</reference>